<dbReference type="InterPro" id="IPR037104">
    <property type="entry name" value="Annexin_sf"/>
</dbReference>
<protein>
    <submittedName>
        <fullName evidence="4">Annexin 4</fullName>
    </submittedName>
</protein>
<dbReference type="AlphaFoldDB" id="A0A142C656"/>
<dbReference type="SMART" id="SM00335">
    <property type="entry name" value="ANX"/>
    <property type="match status" value="4"/>
</dbReference>
<accession>A0A142C656</accession>
<dbReference type="PANTHER" id="PTHR10502">
    <property type="entry name" value="ANNEXIN"/>
    <property type="match status" value="1"/>
</dbReference>
<dbReference type="GO" id="GO:0005544">
    <property type="term" value="F:calcium-dependent phospholipid binding"/>
    <property type="evidence" value="ECO:0007669"/>
    <property type="project" value="InterPro"/>
</dbReference>
<dbReference type="FunFam" id="1.10.220.10:FF:000005">
    <property type="entry name" value="Annexin"/>
    <property type="match status" value="1"/>
</dbReference>
<dbReference type="GO" id="GO:0005737">
    <property type="term" value="C:cytoplasm"/>
    <property type="evidence" value="ECO:0007669"/>
    <property type="project" value="TreeGrafter"/>
</dbReference>
<sequence length="384" mass="43929">MYFIFSSRQYQLLSSNYAKTSQIQKCQNMKVSLFIELQNKNLYINKQYKLLILLIIFNSQVINYTNQLSNQLTNIYLSNHPFPSTMSNYKEQAEKLNKAMKGLGTDEEAIIAIASAHTAEERQQISEAFFGLYGDSLAKRMKKELNEKLESILVPIFQGRFTMWAQYINEAIKGAGTDENLLFELIFLLNDQDQQKVETEYKKLYGKELKKAIENDITGGKWAKLIRVWLNAKNDSNADPEVVADALWSAAKGAGTDEEIFMQILANCRPEVYHEACEIFQSKHNKDVAGVIMREFSGKSEDAFMAAHYSLFDQRVAVGRQLKMAFKGAGTDEEQLIRATVLFSDRVRGNELKEAYKQFGDVLKDTKRDLTGKFEKAVVSLWQM</sequence>
<keyword evidence="3" id="KW-0041">Annexin</keyword>
<evidence type="ECO:0000313" key="4">
    <source>
        <dbReference type="EMBL" id="AMP46307.1"/>
    </source>
</evidence>
<dbReference type="InterPro" id="IPR001464">
    <property type="entry name" value="Annexin"/>
</dbReference>
<dbReference type="Gene3D" id="1.10.220.10">
    <property type="entry name" value="Annexin"/>
    <property type="match status" value="4"/>
</dbReference>
<dbReference type="EMBL" id="KU341426">
    <property type="protein sequence ID" value="AMP46307.1"/>
    <property type="molecule type" value="Genomic_DNA"/>
</dbReference>
<dbReference type="Pfam" id="PF00191">
    <property type="entry name" value="Annexin"/>
    <property type="match status" value="3"/>
</dbReference>
<dbReference type="GO" id="GO:0005509">
    <property type="term" value="F:calcium ion binding"/>
    <property type="evidence" value="ECO:0007669"/>
    <property type="project" value="InterPro"/>
</dbReference>
<dbReference type="PROSITE" id="PS51897">
    <property type="entry name" value="ANNEXIN_2"/>
    <property type="match status" value="3"/>
</dbReference>
<dbReference type="GO" id="GO:0001786">
    <property type="term" value="F:phosphatidylserine binding"/>
    <property type="evidence" value="ECO:0007669"/>
    <property type="project" value="TreeGrafter"/>
</dbReference>
<name>A0A142C656_SPIBA</name>
<organism evidence="4">
    <name type="scientific">Spironucleus barkhanus</name>
    <dbReference type="NCBI Taxonomy" id="103874"/>
    <lineage>
        <taxon>Eukaryota</taxon>
        <taxon>Metamonada</taxon>
        <taxon>Diplomonadida</taxon>
        <taxon>Hexamitidae</taxon>
        <taxon>Hexamitinae</taxon>
        <taxon>Spironucleus</taxon>
    </lineage>
</organism>
<evidence type="ECO:0000256" key="1">
    <source>
        <dbReference type="ARBA" id="ARBA00007831"/>
    </source>
</evidence>
<dbReference type="SUPFAM" id="SSF47874">
    <property type="entry name" value="Annexin"/>
    <property type="match status" value="1"/>
</dbReference>
<dbReference type="PANTHER" id="PTHR10502:SF102">
    <property type="entry name" value="ANNEXIN B11"/>
    <property type="match status" value="1"/>
</dbReference>
<keyword evidence="2" id="KW-0677">Repeat</keyword>
<reference evidence="4" key="1">
    <citation type="submission" date="2015-12" db="EMBL/GenBank/DDBJ databases">
        <title>Comparative cell biology and evolution of annexins in diplomonads.</title>
        <authorList>
            <person name="Einarsson E."/>
            <person name="Astvaldsson A."/>
            <person name="Hultenby K."/>
            <person name="Andersson J.O."/>
            <person name="Svard S.G."/>
            <person name="Jerlstrom-Hultqvist J."/>
        </authorList>
    </citation>
    <scope>NUCLEOTIDE SEQUENCE</scope>
</reference>
<dbReference type="PRINTS" id="PR00196">
    <property type="entry name" value="ANNEXIN"/>
</dbReference>
<comment type="similarity">
    <text evidence="1">Belongs to the annexin family.</text>
</comment>
<dbReference type="GO" id="GO:0005886">
    <property type="term" value="C:plasma membrane"/>
    <property type="evidence" value="ECO:0007669"/>
    <property type="project" value="TreeGrafter"/>
</dbReference>
<dbReference type="InterPro" id="IPR018502">
    <property type="entry name" value="Annexin_repeat"/>
</dbReference>
<dbReference type="Pfam" id="PF22293">
    <property type="entry name" value="ANXE1_4th"/>
    <property type="match status" value="1"/>
</dbReference>
<evidence type="ECO:0000256" key="2">
    <source>
        <dbReference type="ARBA" id="ARBA00022737"/>
    </source>
</evidence>
<proteinExistence type="inferred from homology"/>
<evidence type="ECO:0000256" key="3">
    <source>
        <dbReference type="ARBA" id="ARBA00023216"/>
    </source>
</evidence>